<name>A0A3N7HRT2_9BURK</name>
<dbReference type="OrthoDB" id="8684961at2"/>
<dbReference type="Pfam" id="PF14341">
    <property type="entry name" value="PilX_N"/>
    <property type="match status" value="1"/>
</dbReference>
<gene>
    <name evidence="2" type="ORF">DZC73_08840</name>
</gene>
<dbReference type="InterPro" id="IPR025746">
    <property type="entry name" value="PilX_N_dom"/>
</dbReference>
<comment type="caution">
    <text evidence="2">The sequence shown here is derived from an EMBL/GenBank/DDBJ whole genome shotgun (WGS) entry which is preliminary data.</text>
</comment>
<evidence type="ECO:0000259" key="1">
    <source>
        <dbReference type="Pfam" id="PF14341"/>
    </source>
</evidence>
<reference evidence="2 3" key="1">
    <citation type="submission" date="2018-08" db="EMBL/GenBank/DDBJ databases">
        <authorList>
            <person name="Khan S.A."/>
            <person name="Jeon C.O."/>
            <person name="Chun B.H."/>
            <person name="Jeong S.E."/>
        </authorList>
    </citation>
    <scope>NUCLEOTIDE SEQUENCE [LARGE SCALE GENOMIC DNA]</scope>
    <source>
        <strain evidence="2 3">S-16</strain>
    </source>
</reference>
<organism evidence="2 3">
    <name type="scientific">Piscinibacter terrae</name>
    <dbReference type="NCBI Taxonomy" id="2496871"/>
    <lineage>
        <taxon>Bacteria</taxon>
        <taxon>Pseudomonadati</taxon>
        <taxon>Pseudomonadota</taxon>
        <taxon>Betaproteobacteria</taxon>
        <taxon>Burkholderiales</taxon>
        <taxon>Sphaerotilaceae</taxon>
        <taxon>Piscinibacter</taxon>
    </lineage>
</organism>
<reference evidence="2 3" key="2">
    <citation type="submission" date="2018-12" db="EMBL/GenBank/DDBJ databases">
        <title>Rhizobacter gummiphilus sp. nov., a rubber-degrading bacterium isolated from the soil of a botanical garden in Japan.</title>
        <authorList>
            <person name="Shunsuke S.S."/>
        </authorList>
    </citation>
    <scope>NUCLEOTIDE SEQUENCE [LARGE SCALE GENOMIC DNA]</scope>
    <source>
        <strain evidence="2 3">S-16</strain>
    </source>
</reference>
<keyword evidence="3" id="KW-1185">Reference proteome</keyword>
<evidence type="ECO:0000313" key="3">
    <source>
        <dbReference type="Proteomes" id="UP000267464"/>
    </source>
</evidence>
<feature type="domain" description="Type 4 fimbrial biogenesis protein PilX N-terminal" evidence="1">
    <location>
        <begin position="9"/>
        <end position="58"/>
    </location>
</feature>
<evidence type="ECO:0000313" key="2">
    <source>
        <dbReference type="EMBL" id="RQP24960.1"/>
    </source>
</evidence>
<dbReference type="AlphaFoldDB" id="A0A3N7HRT2"/>
<dbReference type="EMBL" id="QUSW01000002">
    <property type="protein sequence ID" value="RQP24960.1"/>
    <property type="molecule type" value="Genomic_DNA"/>
</dbReference>
<accession>A0A3N7HRT2</accession>
<dbReference type="Proteomes" id="UP000267464">
    <property type="component" value="Unassembled WGS sequence"/>
</dbReference>
<dbReference type="RefSeq" id="WP_124539867.1">
    <property type="nucleotide sequence ID" value="NZ_QUSW01000002.1"/>
</dbReference>
<protein>
    <recommendedName>
        <fullName evidence="1">Type 4 fimbrial biogenesis protein PilX N-terminal domain-containing protein</fullName>
    </recommendedName>
</protein>
<sequence>MNTPIARQRGNALLITLVLLGAMALVAAFANRNHLFEARASINQYRSTQAFESAEAGVAWGIAMLNDPRPVNDQCLPASAASGSFAERWQAASGRSAKLVAACVRSGSGWTCSCASDGTPRFGSDVRIDANAFRIELVADVQARVLQIASTGCTSLSGECLPGRPTDATAHVQVLAGALPALASLPLAALTAKQAVIAAGPDAGFHNADAASAGITLHAGKTITTTSARLTTVPGSAADASVIENDPMLNDPTADSFFNAFFGLSKPLWKQQPGVKTLRCDGDCSTAVATAIDGGYRMLWIDGDARLSSDVTLGRPGKPVVLVATGTLAVAASVNVHGLVYAGRIDWSGAPGLVRGAVISESEALIANASDFVRDTSVLNTLQAQVGSFARVPGSWRDF</sequence>
<proteinExistence type="predicted"/>